<feature type="domain" description="ABC transporter" evidence="5">
    <location>
        <begin position="46"/>
        <end position="267"/>
    </location>
</feature>
<dbReference type="InterPro" id="IPR003439">
    <property type="entry name" value="ABC_transporter-like_ATP-bd"/>
</dbReference>
<dbReference type="Pfam" id="PF00005">
    <property type="entry name" value="ABC_tran"/>
    <property type="match status" value="1"/>
</dbReference>
<proteinExistence type="inferred from homology"/>
<keyword evidence="7" id="KW-1185">Reference proteome</keyword>
<name>A0ABS8BY81_9RHOB</name>
<dbReference type="Proteomes" id="UP001138961">
    <property type="component" value="Unassembled WGS sequence"/>
</dbReference>
<evidence type="ECO:0000256" key="3">
    <source>
        <dbReference type="ARBA" id="ARBA00022741"/>
    </source>
</evidence>
<evidence type="ECO:0000259" key="5">
    <source>
        <dbReference type="PROSITE" id="PS50893"/>
    </source>
</evidence>
<evidence type="ECO:0000313" key="7">
    <source>
        <dbReference type="Proteomes" id="UP001138961"/>
    </source>
</evidence>
<keyword evidence="2" id="KW-0813">Transport</keyword>
<evidence type="ECO:0000313" key="6">
    <source>
        <dbReference type="EMBL" id="MCB5200644.1"/>
    </source>
</evidence>
<dbReference type="InterPro" id="IPR003593">
    <property type="entry name" value="AAA+_ATPase"/>
</dbReference>
<dbReference type="PANTHER" id="PTHR46743">
    <property type="entry name" value="TEICHOIC ACIDS EXPORT ATP-BINDING PROTEIN TAGH"/>
    <property type="match status" value="1"/>
</dbReference>
<dbReference type="SMART" id="SM00382">
    <property type="entry name" value="AAA"/>
    <property type="match status" value="1"/>
</dbReference>
<dbReference type="EMBL" id="JAJATZ010000010">
    <property type="protein sequence ID" value="MCB5200644.1"/>
    <property type="molecule type" value="Genomic_DNA"/>
</dbReference>
<dbReference type="InterPro" id="IPR027417">
    <property type="entry name" value="P-loop_NTPase"/>
</dbReference>
<comment type="caution">
    <text evidence="6">The sequence shown here is derived from an EMBL/GenBank/DDBJ whole genome shotgun (WGS) entry which is preliminary data.</text>
</comment>
<dbReference type="GO" id="GO:0005524">
    <property type="term" value="F:ATP binding"/>
    <property type="evidence" value="ECO:0007669"/>
    <property type="project" value="UniProtKB-KW"/>
</dbReference>
<evidence type="ECO:0000256" key="1">
    <source>
        <dbReference type="ARBA" id="ARBA00005417"/>
    </source>
</evidence>
<keyword evidence="3" id="KW-0547">Nucleotide-binding</keyword>
<dbReference type="Gene3D" id="3.40.50.300">
    <property type="entry name" value="P-loop containing nucleotide triphosphate hydrolases"/>
    <property type="match status" value="1"/>
</dbReference>
<sequence length="415" mass="44716">MTDTMISVRGLGKRYLIGHDTQRATTLREGLAQTAASLRRNLGRTLRGEQLLAGDSVEEFWALRDLEFDVKRGDIVGVVGANGAGKSTLLKVLSRITEPTEGQARITGRMASLLEVGTGFHPELTGRENIFLNGAILGMSRAEIRAKLDEIVDFSGVEKFLDTPVKRYSSGMSVRLAFSVAAHLEPEILVVDEVLAVGDAAFQRKSLGKMEQVSQEGRTVLIVSHNQGSLRNLCKTGILLQKGRLTMTGTIDEVLTRYAGDHDGNSSAITDSGRDGAAFTSLRIESPANQLRGAVCGGPCDIVLGYRTDPGRVKSLSFRIGVLDAYGNRLTQLASDDFGKTYASTPTGEVRIHLDRLPLAAGRYTLNLNMLLDGNRLHHLANAAALDVEQGDYLGTGTLSGNTQVGPVIIDHSWT</sequence>
<keyword evidence="4 6" id="KW-0067">ATP-binding</keyword>
<dbReference type="CDD" id="cd10147">
    <property type="entry name" value="Wzt_C-like"/>
    <property type="match status" value="1"/>
</dbReference>
<dbReference type="CDD" id="cd03220">
    <property type="entry name" value="ABC_KpsT_Wzt"/>
    <property type="match status" value="1"/>
</dbReference>
<dbReference type="PANTHER" id="PTHR46743:SF2">
    <property type="entry name" value="TEICHOIC ACIDS EXPORT ATP-BINDING PROTEIN TAGH"/>
    <property type="match status" value="1"/>
</dbReference>
<dbReference type="InterPro" id="IPR050683">
    <property type="entry name" value="Bact_Polysacc_Export_ATP-bd"/>
</dbReference>
<dbReference type="PROSITE" id="PS50893">
    <property type="entry name" value="ABC_TRANSPORTER_2"/>
    <property type="match status" value="1"/>
</dbReference>
<evidence type="ECO:0000256" key="4">
    <source>
        <dbReference type="ARBA" id="ARBA00022840"/>
    </source>
</evidence>
<organism evidence="6 7">
    <name type="scientific">Loktanella gaetbuli</name>
    <dbReference type="NCBI Taxonomy" id="2881335"/>
    <lineage>
        <taxon>Bacteria</taxon>
        <taxon>Pseudomonadati</taxon>
        <taxon>Pseudomonadota</taxon>
        <taxon>Alphaproteobacteria</taxon>
        <taxon>Rhodobacterales</taxon>
        <taxon>Roseobacteraceae</taxon>
        <taxon>Loktanella</taxon>
    </lineage>
</organism>
<dbReference type="InterPro" id="IPR017871">
    <property type="entry name" value="ABC_transporter-like_CS"/>
</dbReference>
<accession>A0ABS8BY81</accession>
<protein>
    <submittedName>
        <fullName evidence="6">ABC transporter ATP-binding protein</fullName>
    </submittedName>
</protein>
<comment type="similarity">
    <text evidence="1">Belongs to the ABC transporter superfamily.</text>
</comment>
<dbReference type="PROSITE" id="PS00211">
    <property type="entry name" value="ABC_TRANSPORTER_1"/>
    <property type="match status" value="1"/>
</dbReference>
<evidence type="ECO:0000256" key="2">
    <source>
        <dbReference type="ARBA" id="ARBA00022448"/>
    </source>
</evidence>
<gene>
    <name evidence="6" type="ORF">LGQ03_15500</name>
</gene>
<dbReference type="InterPro" id="IPR015860">
    <property type="entry name" value="ABC_transpr_TagH-like"/>
</dbReference>
<dbReference type="InterPro" id="IPR029439">
    <property type="entry name" value="Wzt_C"/>
</dbReference>
<dbReference type="SUPFAM" id="SSF52540">
    <property type="entry name" value="P-loop containing nucleoside triphosphate hydrolases"/>
    <property type="match status" value="1"/>
</dbReference>
<dbReference type="RefSeq" id="WP_226749124.1">
    <property type="nucleotide sequence ID" value="NZ_JAJATZ010000010.1"/>
</dbReference>
<reference evidence="6" key="1">
    <citation type="submission" date="2021-10" db="EMBL/GenBank/DDBJ databases">
        <title>Loktanella gaetbuli sp. nov., isolated from a tidal flat.</title>
        <authorList>
            <person name="Park S."/>
            <person name="Yoon J.-H."/>
        </authorList>
    </citation>
    <scope>NUCLEOTIDE SEQUENCE</scope>
    <source>
        <strain evidence="6">TSTF-M6</strain>
    </source>
</reference>